<evidence type="ECO:0000256" key="1">
    <source>
        <dbReference type="SAM" id="MobiDB-lite"/>
    </source>
</evidence>
<evidence type="ECO:0000256" key="2">
    <source>
        <dbReference type="SAM" id="Phobius"/>
    </source>
</evidence>
<dbReference type="Pfam" id="PF13641">
    <property type="entry name" value="Glyco_tranf_2_3"/>
    <property type="match status" value="1"/>
</dbReference>
<dbReference type="AlphaFoldDB" id="A0A6J6IUX6"/>
<feature type="transmembrane region" description="Helical" evidence="2">
    <location>
        <begin position="647"/>
        <end position="674"/>
    </location>
</feature>
<feature type="transmembrane region" description="Helical" evidence="2">
    <location>
        <begin position="769"/>
        <end position="792"/>
    </location>
</feature>
<feature type="transmembrane region" description="Helical" evidence="2">
    <location>
        <begin position="1104"/>
        <end position="1121"/>
    </location>
</feature>
<feature type="transmembrane region" description="Helical" evidence="2">
    <location>
        <begin position="561"/>
        <end position="579"/>
    </location>
</feature>
<feature type="transmembrane region" description="Helical" evidence="2">
    <location>
        <begin position="483"/>
        <end position="503"/>
    </location>
</feature>
<gene>
    <name evidence="3" type="ORF">UFOPK1908_01312</name>
</gene>
<organism evidence="3">
    <name type="scientific">freshwater metagenome</name>
    <dbReference type="NCBI Taxonomy" id="449393"/>
    <lineage>
        <taxon>unclassified sequences</taxon>
        <taxon>metagenomes</taxon>
        <taxon>ecological metagenomes</taxon>
    </lineage>
</organism>
<protein>
    <submittedName>
        <fullName evidence="3">Unannotated protein</fullName>
    </submittedName>
</protein>
<dbReference type="EMBL" id="CAEZVB010000081">
    <property type="protein sequence ID" value="CAB4628278.1"/>
    <property type="molecule type" value="Genomic_DNA"/>
</dbReference>
<feature type="transmembrane region" description="Helical" evidence="2">
    <location>
        <begin position="745"/>
        <end position="762"/>
    </location>
</feature>
<keyword evidence="2" id="KW-1133">Transmembrane helix</keyword>
<evidence type="ECO:0000313" key="3">
    <source>
        <dbReference type="EMBL" id="CAB4628278.1"/>
    </source>
</evidence>
<name>A0A6J6IUX6_9ZZZZ</name>
<feature type="compositionally biased region" description="Acidic residues" evidence="1">
    <location>
        <begin position="48"/>
        <end position="58"/>
    </location>
</feature>
<dbReference type="PANTHER" id="PTHR43685">
    <property type="entry name" value="GLYCOSYLTRANSFERASE"/>
    <property type="match status" value="1"/>
</dbReference>
<reference evidence="3" key="1">
    <citation type="submission" date="2020-05" db="EMBL/GenBank/DDBJ databases">
        <authorList>
            <person name="Chiriac C."/>
            <person name="Salcher M."/>
            <person name="Ghai R."/>
            <person name="Kavagutti S V."/>
        </authorList>
    </citation>
    <scope>NUCLEOTIDE SEQUENCE</scope>
</reference>
<sequence length="1146" mass="122081">MQPEFDEPEPADREFAPLLPEGSSHEHEFDESAVIGLDEPDKAPQNTSEEEATDEEVTVDAPASETETEDQAWSQWFSDEEASAGFGLPRRHHHVTAVVVSHEGEIWLPAVLTTLASQTRHADAVVGVDTGSTDDSPNLLRRSLGSDRVIVEDFSTGFGAAAEAGLAHVGDVRVAASEDAGELITWVWLLHDDSAPNATCLEALLNTADDNPSVAVLGPKILGWHDQRLLLEAGFSVTGAGRRFTGLERREHDQGQHDGDRDVLAVSSAGMLIRRDLWDRLNGFDPQLPLFRDDLDFCWRAHRAGERVMVATNAVLHHREASAHGRRVTDLAPHPHRADREAAVHVLLAQSSAVASPFIAIRLFLGSALRALMFLLGKDISAADDEVKAVLDVALHPKRLAQSRHRIHETSTEPVSVVNSLRPRLAWQLRQTAEALIGIASTSSTATSQSVSAVESGPTGDDSDFLDDSSSGLLRRIFVRPSVITVLALMLFSIIATHALWWGEGVLQGGALLPTPDSANDLWNLYTQGWHDIGPGSSTSAPPYLLVIFATSIAFLGKSALVVQLVMLLGLGFAGWAAYFTLRGVIVSMPVRIWAAVMYALLPPVTGAMTAGRLGTVIAAMAFPFAARSCVRLATTTASVRRAAGTALLLSLLIAAIPLFWLIALIFAVALAVVTWRREGADAKPLFKRLVIAIFGPVVLLAPWSLQWFAQPVRFLIGSGEHSLSDPDLSPVAVLLVHPGGPGMTPIWITSGLVVAGLLALLRRDRLAPIALAVALSIVGLFFAIFQTIVMVTPPGATDAIRPWPGPATLVWGAGLILAAALGADGLRQTMDGASFSLEQPLAVVVTVIAVLTPIASGLFWFPTASDELQKAPASSVPAFVAAASVGPDAPRTLMLRQTGSGRVLYTLLNGPGAVLGDAEMAPPGEVWAPLDEDVAALASGRGGSEIAHLSGYGIRYVLLARGTSTDLIPILDGEPGLRRLSSSAGEVLWGIDGVTTRARLLTDGVPSELQVVGGPAEQVAVVGIDTNPYLDQTLTVGLADRQLILGQLANSKWNAVSINPLNGEETSLESVIPKGALSWSQAFTVPKDAVQVRVSFDQTTRSLWMWLQLIVFIVLVVLALPSRRVEDIDPDIEGAGFPVGAVNRD</sequence>
<dbReference type="InterPro" id="IPR050834">
    <property type="entry name" value="Glycosyltransf_2"/>
</dbReference>
<dbReference type="SUPFAM" id="SSF53448">
    <property type="entry name" value="Nucleotide-diphospho-sugar transferases"/>
    <property type="match status" value="1"/>
</dbReference>
<feature type="transmembrane region" description="Helical" evidence="2">
    <location>
        <begin position="842"/>
        <end position="862"/>
    </location>
</feature>
<feature type="region of interest" description="Disordered" evidence="1">
    <location>
        <begin position="1"/>
        <end position="72"/>
    </location>
</feature>
<dbReference type="PANTHER" id="PTHR43685:SF3">
    <property type="entry name" value="SLR2126 PROTEIN"/>
    <property type="match status" value="1"/>
</dbReference>
<dbReference type="Gene3D" id="3.90.550.10">
    <property type="entry name" value="Spore Coat Polysaccharide Biosynthesis Protein SpsA, Chain A"/>
    <property type="match status" value="1"/>
</dbReference>
<accession>A0A6J6IUX6</accession>
<feature type="transmembrane region" description="Helical" evidence="2">
    <location>
        <begin position="686"/>
        <end position="706"/>
    </location>
</feature>
<dbReference type="InterPro" id="IPR029044">
    <property type="entry name" value="Nucleotide-diphossugar_trans"/>
</dbReference>
<keyword evidence="2" id="KW-0812">Transmembrane</keyword>
<feature type="transmembrane region" description="Helical" evidence="2">
    <location>
        <begin position="342"/>
        <end position="365"/>
    </location>
</feature>
<keyword evidence="2" id="KW-0472">Membrane</keyword>
<feature type="transmembrane region" description="Helical" evidence="2">
    <location>
        <begin position="804"/>
        <end position="822"/>
    </location>
</feature>
<proteinExistence type="predicted"/>